<feature type="transmembrane region" description="Helical" evidence="8">
    <location>
        <begin position="240"/>
        <end position="260"/>
    </location>
</feature>
<proteinExistence type="inferred from homology"/>
<evidence type="ECO:0000256" key="7">
    <source>
        <dbReference type="ARBA" id="ARBA00023136"/>
    </source>
</evidence>
<protein>
    <submittedName>
        <fullName evidence="9">BCCT family transporter</fullName>
    </submittedName>
</protein>
<feature type="transmembrane region" description="Helical" evidence="8">
    <location>
        <begin position="272"/>
        <end position="290"/>
    </location>
</feature>
<dbReference type="AlphaFoldDB" id="A0A923LGJ4"/>
<evidence type="ECO:0000313" key="10">
    <source>
        <dbReference type="Proteomes" id="UP000652477"/>
    </source>
</evidence>
<feature type="transmembrane region" description="Helical" evidence="8">
    <location>
        <begin position="58"/>
        <end position="78"/>
    </location>
</feature>
<dbReference type="InterPro" id="IPR000060">
    <property type="entry name" value="BCCT_transptr"/>
</dbReference>
<feature type="transmembrane region" description="Helical" evidence="8">
    <location>
        <begin position="357"/>
        <end position="375"/>
    </location>
</feature>
<comment type="similarity">
    <text evidence="2">Belongs to the BCCT transporter (TC 2.A.15) family.</text>
</comment>
<evidence type="ECO:0000256" key="8">
    <source>
        <dbReference type="SAM" id="Phobius"/>
    </source>
</evidence>
<dbReference type="PANTHER" id="PTHR30047">
    <property type="entry name" value="HIGH-AFFINITY CHOLINE TRANSPORT PROTEIN-RELATED"/>
    <property type="match status" value="1"/>
</dbReference>
<keyword evidence="5 8" id="KW-0812">Transmembrane</keyword>
<feature type="transmembrane region" description="Helical" evidence="8">
    <location>
        <begin position="325"/>
        <end position="345"/>
    </location>
</feature>
<feature type="transmembrane region" description="Helical" evidence="8">
    <location>
        <begin position="483"/>
        <end position="503"/>
    </location>
</feature>
<keyword evidence="10" id="KW-1185">Reference proteome</keyword>
<dbReference type="EMBL" id="JACOPF010000001">
    <property type="protein sequence ID" value="MBC5687654.1"/>
    <property type="molecule type" value="Genomic_DNA"/>
</dbReference>
<organism evidence="9 10">
    <name type="scientific">Mediterraneibacter hominis</name>
    <dbReference type="NCBI Taxonomy" id="2763054"/>
    <lineage>
        <taxon>Bacteria</taxon>
        <taxon>Bacillati</taxon>
        <taxon>Bacillota</taxon>
        <taxon>Clostridia</taxon>
        <taxon>Lachnospirales</taxon>
        <taxon>Lachnospiraceae</taxon>
        <taxon>Mediterraneibacter</taxon>
    </lineage>
</organism>
<dbReference type="GO" id="GO:0005886">
    <property type="term" value="C:plasma membrane"/>
    <property type="evidence" value="ECO:0007669"/>
    <property type="project" value="UniProtKB-SubCell"/>
</dbReference>
<evidence type="ECO:0000256" key="3">
    <source>
        <dbReference type="ARBA" id="ARBA00022448"/>
    </source>
</evidence>
<dbReference type="RefSeq" id="WP_186874329.1">
    <property type="nucleotide sequence ID" value="NZ_JACOPF010000001.1"/>
</dbReference>
<comment type="caution">
    <text evidence="9">The sequence shown here is derived from an EMBL/GenBank/DDBJ whole genome shotgun (WGS) entry which is preliminary data.</text>
</comment>
<accession>A0A923LGJ4</accession>
<evidence type="ECO:0000256" key="5">
    <source>
        <dbReference type="ARBA" id="ARBA00022692"/>
    </source>
</evidence>
<reference evidence="9" key="1">
    <citation type="submission" date="2020-08" db="EMBL/GenBank/DDBJ databases">
        <title>Genome public.</title>
        <authorList>
            <person name="Liu C."/>
            <person name="Sun Q."/>
        </authorList>
    </citation>
    <scope>NUCLEOTIDE SEQUENCE</scope>
    <source>
        <strain evidence="9">NSJ-55</strain>
    </source>
</reference>
<dbReference type="PANTHER" id="PTHR30047:SF7">
    <property type="entry name" value="HIGH-AFFINITY CHOLINE TRANSPORT PROTEIN"/>
    <property type="match status" value="1"/>
</dbReference>
<evidence type="ECO:0000313" key="9">
    <source>
        <dbReference type="EMBL" id="MBC5687654.1"/>
    </source>
</evidence>
<keyword evidence="3" id="KW-0813">Transport</keyword>
<sequence>MKENPVKNPKRSTLSLIDKWVVLPVAVVLIPFIIYGFVEPESFAKAASAVFDFSVENFGAILLLGPFFLVVFCVGMMFTKWGNIRIGGENAKPEMSRFSWFSIALTTCIGIGLVYYGTYEPLNFVVNPPAFLGIEGSSPAAVESWGYVFMHWLITPYSLYTAGGLCLTMMVYHARRKGKYSSGMYPLFGKRVDGRLGSVIDAFVLLVTFGGLCASIGVAALQLTGGTGYVFGKDFSNKTAYLLVILLVTALCILTTSTGLKKGMMYLAKINVVLFFALLLGAFLLGHTVFQMDSMTNALGYYLDNFLKISLNTEPGYQTGWVGEWTVFFNAWYLVCTPVFGIFLVKLAKGRTIREFIAVNLIGPSIFIFLWFGIFGGEAIYIQTNGIADLGAILQEKGAEVANFALAEYLPLAGFFKIGGLIAVFLSFATCVQSQILAISDSSTVNGAEESSPVKLRIFWGIIAGAFGCAVLLAGGYDSLQTVLVALGPIALILMLLSAAGFIKSLVQREKYDLVLKEETAAKIVKAKDKSEI</sequence>
<keyword evidence="4" id="KW-1003">Cell membrane</keyword>
<name>A0A923LGJ4_9FIRM</name>
<evidence type="ECO:0000256" key="4">
    <source>
        <dbReference type="ARBA" id="ARBA00022475"/>
    </source>
</evidence>
<feature type="transmembrane region" description="Helical" evidence="8">
    <location>
        <begin position="458"/>
        <end position="477"/>
    </location>
</feature>
<evidence type="ECO:0000256" key="1">
    <source>
        <dbReference type="ARBA" id="ARBA00004651"/>
    </source>
</evidence>
<evidence type="ECO:0000256" key="2">
    <source>
        <dbReference type="ARBA" id="ARBA00005658"/>
    </source>
</evidence>
<feature type="transmembrane region" description="Helical" evidence="8">
    <location>
        <begin position="98"/>
        <end position="118"/>
    </location>
</feature>
<dbReference type="Pfam" id="PF02028">
    <property type="entry name" value="BCCT"/>
    <property type="match status" value="1"/>
</dbReference>
<feature type="transmembrane region" description="Helical" evidence="8">
    <location>
        <begin position="157"/>
        <end position="175"/>
    </location>
</feature>
<feature type="transmembrane region" description="Helical" evidence="8">
    <location>
        <begin position="20"/>
        <end position="38"/>
    </location>
</feature>
<keyword evidence="6 8" id="KW-1133">Transmembrane helix</keyword>
<dbReference type="GO" id="GO:0022857">
    <property type="term" value="F:transmembrane transporter activity"/>
    <property type="evidence" value="ECO:0007669"/>
    <property type="project" value="InterPro"/>
</dbReference>
<feature type="transmembrane region" description="Helical" evidence="8">
    <location>
        <begin position="418"/>
        <end position="438"/>
    </location>
</feature>
<comment type="subcellular location">
    <subcellularLocation>
        <location evidence="1">Cell membrane</location>
        <topology evidence="1">Multi-pass membrane protein</topology>
    </subcellularLocation>
</comment>
<evidence type="ECO:0000256" key="6">
    <source>
        <dbReference type="ARBA" id="ARBA00022989"/>
    </source>
</evidence>
<feature type="transmembrane region" description="Helical" evidence="8">
    <location>
        <begin position="196"/>
        <end position="220"/>
    </location>
</feature>
<keyword evidence="7 8" id="KW-0472">Membrane</keyword>
<dbReference type="Proteomes" id="UP000652477">
    <property type="component" value="Unassembled WGS sequence"/>
</dbReference>
<gene>
    <name evidence="9" type="ORF">H8S37_01720</name>
</gene>